<evidence type="ECO:0000256" key="6">
    <source>
        <dbReference type="ARBA" id="ARBA00023136"/>
    </source>
</evidence>
<feature type="transmembrane region" description="Helical" evidence="7">
    <location>
        <begin position="42"/>
        <end position="61"/>
    </location>
</feature>
<accession>A0AAV7Z619</accession>
<comment type="subcellular location">
    <subcellularLocation>
        <location evidence="1">Cell membrane</location>
        <topology evidence="1">Multi-pass membrane protein</topology>
    </subcellularLocation>
</comment>
<proteinExistence type="predicted"/>
<dbReference type="Proteomes" id="UP001146793">
    <property type="component" value="Unassembled WGS sequence"/>
</dbReference>
<dbReference type="InterPro" id="IPR011701">
    <property type="entry name" value="MFS"/>
</dbReference>
<feature type="transmembrane region" description="Helical" evidence="7">
    <location>
        <begin position="372"/>
        <end position="389"/>
    </location>
</feature>
<comment type="caution">
    <text evidence="9">The sequence shown here is derived from an EMBL/GenBank/DDBJ whole genome shotgun (WGS) entry which is preliminary data.</text>
</comment>
<evidence type="ECO:0000259" key="8">
    <source>
        <dbReference type="PROSITE" id="PS50850"/>
    </source>
</evidence>
<name>A0AAV7Z619_9EUKA</name>
<keyword evidence="5 7" id="KW-1133">Transmembrane helix</keyword>
<keyword evidence="2" id="KW-0813">Transport</keyword>
<dbReference type="SUPFAM" id="SSF103473">
    <property type="entry name" value="MFS general substrate transporter"/>
    <property type="match status" value="1"/>
</dbReference>
<dbReference type="AlphaFoldDB" id="A0AAV7Z619"/>
<feature type="transmembrane region" description="Helical" evidence="7">
    <location>
        <begin position="303"/>
        <end position="323"/>
    </location>
</feature>
<dbReference type="EMBL" id="JANTQA010000036">
    <property type="protein sequence ID" value="KAJ3436489.1"/>
    <property type="molecule type" value="Genomic_DNA"/>
</dbReference>
<dbReference type="InterPro" id="IPR036259">
    <property type="entry name" value="MFS_trans_sf"/>
</dbReference>
<feature type="transmembrane region" description="Helical" evidence="7">
    <location>
        <begin position="433"/>
        <end position="453"/>
    </location>
</feature>
<evidence type="ECO:0000256" key="2">
    <source>
        <dbReference type="ARBA" id="ARBA00022448"/>
    </source>
</evidence>
<reference evidence="9" key="1">
    <citation type="submission" date="2022-08" db="EMBL/GenBank/DDBJ databases">
        <title>Novel sulphate-reducing endosymbionts in the free-living metamonad Anaeramoeba.</title>
        <authorList>
            <person name="Jerlstrom-Hultqvist J."/>
            <person name="Cepicka I."/>
            <person name="Gallot-Lavallee L."/>
            <person name="Salas-Leiva D."/>
            <person name="Curtis B.A."/>
            <person name="Zahonova K."/>
            <person name="Pipaliya S."/>
            <person name="Dacks J."/>
            <person name="Roger A.J."/>
        </authorList>
    </citation>
    <scope>NUCLEOTIDE SEQUENCE</scope>
    <source>
        <strain evidence="9">Busselton2</strain>
    </source>
</reference>
<evidence type="ECO:0000313" key="9">
    <source>
        <dbReference type="EMBL" id="KAJ3436489.1"/>
    </source>
</evidence>
<sequence>MGLSVKPIRFAFWSEFLLITLYGAIVSVIADTGRKYGAGEVELGIIVGIYSFGAIFGDYIMGWASDTIGRLPVLFIADLGFATSVLLTGLIENKFYLMIIRFVNGLFGGILPVGMATVADYSKKGKNEYNSLMSKILQFIGLGFMVGPIIFITFAELNMSFKNSCLYLGISFFIFTLLWNFVIPEIRQTKKTSSKNDKQAKDFEEDIELVNSGEEPEIDQEIIDQITENVKQTKQEFKNLDNEDQAVDLLSNDDNEEDEDDVDVDVDNSKTKNSKIKVNMEEKVESLEEKHDFNLKLLLQKDIFLILCIQFFYNSVQIIFIYVSPLIVSDIFGLDPSIYGPISSIVVGFTQVISTFKFTAWVPEKLGILKGWNILGLLNTVLLFSLSFMPNVWLYFLVVGFISFFLTAHHSIAGSLTIYLAPQGTAGRLSGMGQIVGAAAKFLTPIVVLPIYFNSYIGFWAVMASFEIFQIIFLSLTNVAKVKTKKDQKKKLNDQNKTVELTN</sequence>
<evidence type="ECO:0000313" key="10">
    <source>
        <dbReference type="Proteomes" id="UP001146793"/>
    </source>
</evidence>
<evidence type="ECO:0000256" key="3">
    <source>
        <dbReference type="ARBA" id="ARBA00022475"/>
    </source>
</evidence>
<dbReference type="GO" id="GO:0022857">
    <property type="term" value="F:transmembrane transporter activity"/>
    <property type="evidence" value="ECO:0007669"/>
    <property type="project" value="InterPro"/>
</dbReference>
<feature type="transmembrane region" description="Helical" evidence="7">
    <location>
        <begin position="136"/>
        <end position="154"/>
    </location>
</feature>
<dbReference type="InterPro" id="IPR020846">
    <property type="entry name" value="MFS_dom"/>
</dbReference>
<feature type="transmembrane region" description="Helical" evidence="7">
    <location>
        <begin position="338"/>
        <end position="360"/>
    </location>
</feature>
<evidence type="ECO:0000256" key="7">
    <source>
        <dbReference type="SAM" id="Phobius"/>
    </source>
</evidence>
<feature type="domain" description="Major facilitator superfamily (MFS) profile" evidence="8">
    <location>
        <begin position="1"/>
        <end position="481"/>
    </location>
</feature>
<keyword evidence="3" id="KW-1003">Cell membrane</keyword>
<feature type="transmembrane region" description="Helical" evidence="7">
    <location>
        <begin position="459"/>
        <end position="480"/>
    </location>
</feature>
<dbReference type="PANTHER" id="PTHR23517:SF3">
    <property type="entry name" value="INTEGRAL MEMBRANE TRANSPORT PROTEIN"/>
    <property type="match status" value="1"/>
</dbReference>
<keyword evidence="4 7" id="KW-0812">Transmembrane</keyword>
<dbReference type="PANTHER" id="PTHR23517">
    <property type="entry name" value="RESISTANCE PROTEIN MDTM, PUTATIVE-RELATED-RELATED"/>
    <property type="match status" value="1"/>
</dbReference>
<dbReference type="PROSITE" id="PS50850">
    <property type="entry name" value="MFS"/>
    <property type="match status" value="1"/>
</dbReference>
<keyword evidence="6 7" id="KW-0472">Membrane</keyword>
<feature type="transmembrane region" description="Helical" evidence="7">
    <location>
        <begin position="97"/>
        <end position="115"/>
    </location>
</feature>
<evidence type="ECO:0000256" key="1">
    <source>
        <dbReference type="ARBA" id="ARBA00004651"/>
    </source>
</evidence>
<dbReference type="InterPro" id="IPR050171">
    <property type="entry name" value="MFS_Transporters"/>
</dbReference>
<evidence type="ECO:0000256" key="5">
    <source>
        <dbReference type="ARBA" id="ARBA00022989"/>
    </source>
</evidence>
<protein>
    <submittedName>
        <fullName evidence="9">Multidrug resistance protein mdtg</fullName>
    </submittedName>
</protein>
<gene>
    <name evidence="9" type="ORF">M0812_18547</name>
</gene>
<dbReference type="GO" id="GO:0005886">
    <property type="term" value="C:plasma membrane"/>
    <property type="evidence" value="ECO:0007669"/>
    <property type="project" value="UniProtKB-SubCell"/>
</dbReference>
<feature type="transmembrane region" description="Helical" evidence="7">
    <location>
        <begin position="12"/>
        <end position="30"/>
    </location>
</feature>
<dbReference type="Gene3D" id="1.20.1250.20">
    <property type="entry name" value="MFS general substrate transporter like domains"/>
    <property type="match status" value="1"/>
</dbReference>
<feature type="transmembrane region" description="Helical" evidence="7">
    <location>
        <begin position="166"/>
        <end position="183"/>
    </location>
</feature>
<evidence type="ECO:0000256" key="4">
    <source>
        <dbReference type="ARBA" id="ARBA00022692"/>
    </source>
</evidence>
<feature type="transmembrane region" description="Helical" evidence="7">
    <location>
        <begin position="395"/>
        <end position="421"/>
    </location>
</feature>
<organism evidence="9 10">
    <name type="scientific">Anaeramoeba flamelloides</name>
    <dbReference type="NCBI Taxonomy" id="1746091"/>
    <lineage>
        <taxon>Eukaryota</taxon>
        <taxon>Metamonada</taxon>
        <taxon>Anaeramoebidae</taxon>
        <taxon>Anaeramoeba</taxon>
    </lineage>
</organism>
<dbReference type="Pfam" id="PF07690">
    <property type="entry name" value="MFS_1"/>
    <property type="match status" value="1"/>
</dbReference>